<reference evidence="2 3" key="1">
    <citation type="submission" date="2019-05" db="EMBL/GenBank/DDBJ databases">
        <title>Genome sequences of Thalassotalea litorea 1K03283.</title>
        <authorList>
            <person name="Zhang D."/>
        </authorList>
    </citation>
    <scope>NUCLEOTIDE SEQUENCE [LARGE SCALE GENOMIC DNA]</scope>
    <source>
        <strain evidence="2 3">MCCC 1K03283</strain>
    </source>
</reference>
<evidence type="ECO:0000259" key="1">
    <source>
        <dbReference type="PROSITE" id="PS51186"/>
    </source>
</evidence>
<sequence length="169" mass="19120">MTLFKTERLFIREFTPEDSEALKSVLADLKIMQYSIVGVHSEQQIGQYIEKCQASYQSSGISQWGIFSKVNDEFVGICGLNCHQIEGQDMLHINYRLAGKFHGKGMATEATDGLLKYCEKQLRLKTISALIDPKNIASLNVVKRLNFHKQLSTTLLGFAVDVYQRKLLS</sequence>
<evidence type="ECO:0000313" key="2">
    <source>
        <dbReference type="EMBL" id="TLU65134.1"/>
    </source>
</evidence>
<comment type="caution">
    <text evidence="2">The sequence shown here is derived from an EMBL/GenBank/DDBJ whole genome shotgun (WGS) entry which is preliminary data.</text>
</comment>
<dbReference type="PANTHER" id="PTHR43792">
    <property type="entry name" value="GNAT FAMILY, PUTATIVE (AFU_ORTHOLOGUE AFUA_3G00765)-RELATED-RELATED"/>
    <property type="match status" value="1"/>
</dbReference>
<name>A0A5R9IHY8_9GAMM</name>
<evidence type="ECO:0000313" key="3">
    <source>
        <dbReference type="Proteomes" id="UP000307790"/>
    </source>
</evidence>
<dbReference type="AlphaFoldDB" id="A0A5R9IHY8"/>
<keyword evidence="3" id="KW-1185">Reference proteome</keyword>
<dbReference type="PANTHER" id="PTHR43792:SF1">
    <property type="entry name" value="N-ACETYLTRANSFERASE DOMAIN-CONTAINING PROTEIN"/>
    <property type="match status" value="1"/>
</dbReference>
<dbReference type="InterPro" id="IPR000182">
    <property type="entry name" value="GNAT_dom"/>
</dbReference>
<keyword evidence="2" id="KW-0808">Transferase</keyword>
<dbReference type="PROSITE" id="PS51186">
    <property type="entry name" value="GNAT"/>
    <property type="match status" value="1"/>
</dbReference>
<dbReference type="Pfam" id="PF13302">
    <property type="entry name" value="Acetyltransf_3"/>
    <property type="match status" value="1"/>
</dbReference>
<accession>A0A5R9IHY8</accession>
<dbReference type="InterPro" id="IPR016181">
    <property type="entry name" value="Acyl_CoA_acyltransferase"/>
</dbReference>
<gene>
    <name evidence="2" type="ORF">FE810_09420</name>
</gene>
<proteinExistence type="predicted"/>
<organism evidence="2 3">
    <name type="scientific">Thalassotalea litorea</name>
    <dbReference type="NCBI Taxonomy" id="2020715"/>
    <lineage>
        <taxon>Bacteria</taxon>
        <taxon>Pseudomonadati</taxon>
        <taxon>Pseudomonadota</taxon>
        <taxon>Gammaproteobacteria</taxon>
        <taxon>Alteromonadales</taxon>
        <taxon>Colwelliaceae</taxon>
        <taxon>Thalassotalea</taxon>
    </lineage>
</organism>
<dbReference type="InterPro" id="IPR051531">
    <property type="entry name" value="N-acetyltransferase"/>
</dbReference>
<dbReference type="EMBL" id="VCBC01000008">
    <property type="protein sequence ID" value="TLU65134.1"/>
    <property type="molecule type" value="Genomic_DNA"/>
</dbReference>
<dbReference type="SUPFAM" id="SSF55729">
    <property type="entry name" value="Acyl-CoA N-acyltransferases (Nat)"/>
    <property type="match status" value="1"/>
</dbReference>
<dbReference type="Proteomes" id="UP000307790">
    <property type="component" value="Unassembled WGS sequence"/>
</dbReference>
<dbReference type="RefSeq" id="WP_138319804.1">
    <property type="nucleotide sequence ID" value="NZ_VCBC01000008.1"/>
</dbReference>
<dbReference type="GO" id="GO:0016747">
    <property type="term" value="F:acyltransferase activity, transferring groups other than amino-acyl groups"/>
    <property type="evidence" value="ECO:0007669"/>
    <property type="project" value="InterPro"/>
</dbReference>
<feature type="domain" description="N-acetyltransferase" evidence="1">
    <location>
        <begin position="9"/>
        <end position="169"/>
    </location>
</feature>
<dbReference type="Gene3D" id="3.40.630.30">
    <property type="match status" value="1"/>
</dbReference>
<dbReference type="OrthoDB" id="9801656at2"/>
<protein>
    <submittedName>
        <fullName evidence="2">GNAT family N-acetyltransferase</fullName>
    </submittedName>
</protein>